<evidence type="ECO:0000256" key="2">
    <source>
        <dbReference type="SAM" id="SignalP"/>
    </source>
</evidence>
<feature type="region of interest" description="Disordered" evidence="1">
    <location>
        <begin position="819"/>
        <end position="870"/>
    </location>
</feature>
<sequence>MPTLSDSIALTLLLVLAFAPSTHAFGAGYVARGSHAHGSNYRHGDILMAVYFLHHVHSTSVRKIYFGNWLRDFSQIVDRKAIELVPEPILRAIVAVFAHIQFGYSTGDFEVTPERLGCYRPEEHIDNPKGYDVPLELSQAHASYAQLRAPVTNDELQIHHVSSMKNYVANGEAAPNIDTSRDFIEKQLIAAVACGRAGNPEAYHHLGAALHTLEDFVAHSNWVELCIQMLAEDSESLPHREEMRNVFAFTGGAAKVETKRGSASPLVTGTFGALDLYQSLLGEIDDKLSAMSIPGLQQRMKGPKDSLSSASKALIGLLKGASGADFIKDIASIGETATSDPADWGKLNETPGLLWDTIKPILRVRDKVVQWVYDHLTVDVIANAIAAISSAIDKFVYIALGLVLRPVLKDISAILAQQSAELLVKDQEARLLHGKDNIFDDASTATDPTHSQLCKDHYGHPLNEIAGIVAVQITTSTIKKIIELWQPDSKAAVKPVIDTILETLHHPFNYSKESDLQSLMVAQVFNWSARHGEKHDMLHKQILIGLDKSHQAAINLGEAAKASHTHTSYTADAYADPTKTAPAFVDTGDQPGVSQGRDNGPVGADSHAAGLQTEREDFAPPLQQQATIGHATIGNQPSVTDTDATQQSADYGSSSNASQNQRFPRSGTAHRLTTIDHPVASAGVSQHQPPTSPTIKAPSDPSEPLTATDTTDSQPQIIDHLTRNITSALRPSPSSGKKPPKDLDATPSSRNSPRYSNIFEDIPIAEIVAAPGMGVVLKDSVVSLRMQDEEKLEEQQKKAHRDLGGWEERSVKVLLQQLEAPGRGHGAQSAKIGTFRDDAKPKDGDEDGDKEGKMGKMMGKLKLKKSSGEQ</sequence>
<dbReference type="EMBL" id="LFJN01000012">
    <property type="protein sequence ID" value="KPI40566.1"/>
    <property type="molecule type" value="Genomic_DNA"/>
</dbReference>
<name>A0A0N1HA27_9EURO</name>
<dbReference type="PANTHER" id="PTHR14905">
    <property type="entry name" value="NG37"/>
    <property type="match status" value="1"/>
</dbReference>
<feature type="compositionally biased region" description="Polar residues" evidence="1">
    <location>
        <begin position="705"/>
        <end position="716"/>
    </location>
</feature>
<comment type="caution">
    <text evidence="3">The sequence shown here is derived from an EMBL/GenBank/DDBJ whole genome shotgun (WGS) entry which is preliminary data.</text>
</comment>
<feature type="chain" id="PRO_5005873184" evidence="2">
    <location>
        <begin position="25"/>
        <end position="870"/>
    </location>
</feature>
<evidence type="ECO:0000313" key="3">
    <source>
        <dbReference type="EMBL" id="KPI40566.1"/>
    </source>
</evidence>
<dbReference type="OrthoDB" id="2506204at2759"/>
<organism evidence="3 4">
    <name type="scientific">Cyphellophora attinorum</name>
    <dbReference type="NCBI Taxonomy" id="1664694"/>
    <lineage>
        <taxon>Eukaryota</taxon>
        <taxon>Fungi</taxon>
        <taxon>Dikarya</taxon>
        <taxon>Ascomycota</taxon>
        <taxon>Pezizomycotina</taxon>
        <taxon>Eurotiomycetes</taxon>
        <taxon>Chaetothyriomycetidae</taxon>
        <taxon>Chaetothyriales</taxon>
        <taxon>Cyphellophoraceae</taxon>
        <taxon>Cyphellophora</taxon>
    </lineage>
</organism>
<dbReference type="InterPro" id="IPR052577">
    <property type="entry name" value="VWA7"/>
</dbReference>
<evidence type="ECO:0000256" key="1">
    <source>
        <dbReference type="SAM" id="MobiDB-lite"/>
    </source>
</evidence>
<feature type="region of interest" description="Disordered" evidence="1">
    <location>
        <begin position="580"/>
        <end position="607"/>
    </location>
</feature>
<feature type="compositionally biased region" description="Polar residues" evidence="1">
    <location>
        <begin position="746"/>
        <end position="755"/>
    </location>
</feature>
<feature type="compositionally biased region" description="Basic and acidic residues" evidence="1">
    <location>
        <begin position="834"/>
        <end position="843"/>
    </location>
</feature>
<proteinExistence type="predicted"/>
<dbReference type="PANTHER" id="PTHR14905:SF7">
    <property type="entry name" value="VON WILLEBRAND FACTOR A DOMAIN-CONTAINING PROTEIN 7"/>
    <property type="match status" value="1"/>
</dbReference>
<feature type="signal peptide" evidence="2">
    <location>
        <begin position="1"/>
        <end position="24"/>
    </location>
</feature>
<dbReference type="VEuPathDB" id="FungiDB:AB675_7508"/>
<dbReference type="InterPro" id="IPR010816">
    <property type="entry name" value="Het-C"/>
</dbReference>
<dbReference type="Proteomes" id="UP000038010">
    <property type="component" value="Unassembled WGS sequence"/>
</dbReference>
<feature type="compositionally biased region" description="Polar residues" evidence="1">
    <location>
        <begin position="630"/>
        <end position="663"/>
    </location>
</feature>
<reference evidence="3 4" key="1">
    <citation type="submission" date="2015-06" db="EMBL/GenBank/DDBJ databases">
        <title>Draft genome of the ant-associated black yeast Phialophora attae CBS 131958.</title>
        <authorList>
            <person name="Moreno L.F."/>
            <person name="Stielow B.J."/>
            <person name="de Hoog S."/>
            <person name="Vicente V.A."/>
            <person name="Weiss V.A."/>
            <person name="de Vries M."/>
            <person name="Cruz L.M."/>
            <person name="Souza E.M."/>
        </authorList>
    </citation>
    <scope>NUCLEOTIDE SEQUENCE [LARGE SCALE GENOMIC DNA]</scope>
    <source>
        <strain evidence="3 4">CBS 131958</strain>
    </source>
</reference>
<feature type="compositionally biased region" description="Basic residues" evidence="1">
    <location>
        <begin position="859"/>
        <end position="870"/>
    </location>
</feature>
<dbReference type="Pfam" id="PF07217">
    <property type="entry name" value="Het-C"/>
    <property type="match status" value="1"/>
</dbReference>
<feature type="region of interest" description="Disordered" evidence="1">
    <location>
        <begin position="630"/>
        <end position="667"/>
    </location>
</feature>
<dbReference type="AlphaFoldDB" id="A0A0N1HA27"/>
<dbReference type="GeneID" id="28739761"/>
<evidence type="ECO:0000313" key="4">
    <source>
        <dbReference type="Proteomes" id="UP000038010"/>
    </source>
</evidence>
<gene>
    <name evidence="3" type="ORF">AB675_7508</name>
</gene>
<dbReference type="RefSeq" id="XP_018000529.1">
    <property type="nucleotide sequence ID" value="XM_018147881.1"/>
</dbReference>
<feature type="region of interest" description="Disordered" evidence="1">
    <location>
        <begin position="681"/>
        <end position="755"/>
    </location>
</feature>
<keyword evidence="2" id="KW-0732">Signal</keyword>
<protein>
    <submittedName>
        <fullName evidence="3">Uncharacterized protein</fullName>
    </submittedName>
</protein>
<accession>A0A0N1HA27</accession>
<keyword evidence="4" id="KW-1185">Reference proteome</keyword>